<name>A0A926UXZ7_9CYAN</name>
<dbReference type="AlphaFoldDB" id="A0A926UXZ7"/>
<keyword evidence="3" id="KW-1185">Reference proteome</keyword>
<feature type="compositionally biased region" description="Polar residues" evidence="1">
    <location>
        <begin position="42"/>
        <end position="67"/>
    </location>
</feature>
<comment type="caution">
    <text evidence="2">The sequence shown here is derived from an EMBL/GenBank/DDBJ whole genome shotgun (WGS) entry which is preliminary data.</text>
</comment>
<evidence type="ECO:0000256" key="1">
    <source>
        <dbReference type="SAM" id="MobiDB-lite"/>
    </source>
</evidence>
<dbReference type="Proteomes" id="UP000631421">
    <property type="component" value="Unassembled WGS sequence"/>
</dbReference>
<dbReference type="EMBL" id="JACJPY010000167">
    <property type="protein sequence ID" value="MBD2152866.1"/>
    <property type="molecule type" value="Genomic_DNA"/>
</dbReference>
<gene>
    <name evidence="2" type="ORF">H6F44_22540</name>
</gene>
<organism evidence="2 3">
    <name type="scientific">Pseudanabaena cinerea FACHB-1277</name>
    <dbReference type="NCBI Taxonomy" id="2949581"/>
    <lineage>
        <taxon>Bacteria</taxon>
        <taxon>Bacillati</taxon>
        <taxon>Cyanobacteriota</taxon>
        <taxon>Cyanophyceae</taxon>
        <taxon>Pseudanabaenales</taxon>
        <taxon>Pseudanabaenaceae</taxon>
        <taxon>Pseudanabaena</taxon>
        <taxon>Pseudanabaena cinerea</taxon>
    </lineage>
</organism>
<accession>A0A926UXZ7</accession>
<sequence length="91" mass="10324">MRSPTNHDRPITKKTRSPNHSPKNAIAKSLTPKRDRPLPKTRSPNHPTKTRSPIHPTTKTQSPNHSNKIALVLSFSNVIVSKYELSKHHHN</sequence>
<proteinExistence type="predicted"/>
<protein>
    <submittedName>
        <fullName evidence="2">Uncharacterized protein</fullName>
    </submittedName>
</protein>
<feature type="compositionally biased region" description="Basic and acidic residues" evidence="1">
    <location>
        <begin position="1"/>
        <end position="11"/>
    </location>
</feature>
<evidence type="ECO:0000313" key="2">
    <source>
        <dbReference type="EMBL" id="MBD2152866.1"/>
    </source>
</evidence>
<reference evidence="2" key="1">
    <citation type="journal article" date="2015" name="ISME J.">
        <title>Draft Genome Sequence of Streptomyces incarnatus NRRL8089, which Produces the Nucleoside Antibiotic Sinefungin.</title>
        <authorList>
            <person name="Oshima K."/>
            <person name="Hattori M."/>
            <person name="Shimizu H."/>
            <person name="Fukuda K."/>
            <person name="Nemoto M."/>
            <person name="Inagaki K."/>
            <person name="Tamura T."/>
        </authorList>
    </citation>
    <scope>NUCLEOTIDE SEQUENCE</scope>
    <source>
        <strain evidence="2">FACHB-1277</strain>
    </source>
</reference>
<reference evidence="2" key="2">
    <citation type="submission" date="2020-08" db="EMBL/GenBank/DDBJ databases">
        <authorList>
            <person name="Chen M."/>
            <person name="Teng W."/>
            <person name="Zhao L."/>
            <person name="Hu C."/>
            <person name="Zhou Y."/>
            <person name="Han B."/>
            <person name="Song L."/>
            <person name="Shu W."/>
        </authorList>
    </citation>
    <scope>NUCLEOTIDE SEQUENCE</scope>
    <source>
        <strain evidence="2">FACHB-1277</strain>
    </source>
</reference>
<feature type="region of interest" description="Disordered" evidence="1">
    <location>
        <begin position="1"/>
        <end position="68"/>
    </location>
</feature>
<evidence type="ECO:0000313" key="3">
    <source>
        <dbReference type="Proteomes" id="UP000631421"/>
    </source>
</evidence>
<dbReference type="RefSeq" id="WP_190353319.1">
    <property type="nucleotide sequence ID" value="NZ_JACJPY010000167.1"/>
</dbReference>